<comment type="caution">
    <text evidence="4">The sequence shown here is derived from an EMBL/GenBank/DDBJ whole genome shotgun (WGS) entry which is preliminary data.</text>
</comment>
<dbReference type="NCBIfam" id="TIGR04183">
    <property type="entry name" value="Por_Secre_tail"/>
    <property type="match status" value="1"/>
</dbReference>
<feature type="signal peptide" evidence="2">
    <location>
        <begin position="1"/>
        <end position="18"/>
    </location>
</feature>
<sequence length="358" mass="39810">MKNYIISVLALMSFSLNGQITINESDFLQSGDSVGISTSTDLTLDFSTSGPNSTWDFSDLTESDYIFESARPLSSAGIIINIQFGPFAPAEYKASYFQKFDGLPIEELTGFLPIQINSVNRMIKINSSELTFPGYSLEAQGQIIGFKSDTIETAYEFPINYGDSYSSTGYTDINLSPATEARIKMNRKRQSDVDGYGQLTTPGGTYDVLRIKHVVNEQDSIYIELGPIAQWFPIDRINSEYEWWAKNKKRPVLKIETETLFGNEVPTRTTYINSPPANIDVAELETKIYPNPTNGILNLETAESIETVKVFSTDGRQVFEKATSGLSTTIDLSHLTSGMYTVQVISQKGQSFNPILIK</sequence>
<reference evidence="4 5" key="1">
    <citation type="submission" date="2019-02" db="EMBL/GenBank/DDBJ databases">
        <title>Genome sequence of the sea-ice species Brumimicrobium glaciale.</title>
        <authorList>
            <person name="Bowman J.P."/>
        </authorList>
    </citation>
    <scope>NUCLEOTIDE SEQUENCE [LARGE SCALE GENOMIC DNA]</scope>
    <source>
        <strain evidence="4 5">IC156</strain>
    </source>
</reference>
<evidence type="ECO:0000313" key="5">
    <source>
        <dbReference type="Proteomes" id="UP000293952"/>
    </source>
</evidence>
<feature type="domain" description="Secretion system C-terminal sorting" evidence="3">
    <location>
        <begin position="288"/>
        <end position="352"/>
    </location>
</feature>
<name>A0A4Q4KJ57_9FLAO</name>
<evidence type="ECO:0000313" key="4">
    <source>
        <dbReference type="EMBL" id="RYM33363.1"/>
    </source>
</evidence>
<dbReference type="OrthoDB" id="866189at2"/>
<evidence type="ECO:0000256" key="2">
    <source>
        <dbReference type="SAM" id="SignalP"/>
    </source>
</evidence>
<feature type="chain" id="PRO_5020424275" evidence="2">
    <location>
        <begin position="19"/>
        <end position="358"/>
    </location>
</feature>
<keyword evidence="1 2" id="KW-0732">Signal</keyword>
<dbReference type="EMBL" id="SETE01000004">
    <property type="protein sequence ID" value="RYM33363.1"/>
    <property type="molecule type" value="Genomic_DNA"/>
</dbReference>
<organism evidence="4 5">
    <name type="scientific">Brumimicrobium glaciale</name>
    <dbReference type="NCBI Taxonomy" id="200475"/>
    <lineage>
        <taxon>Bacteria</taxon>
        <taxon>Pseudomonadati</taxon>
        <taxon>Bacteroidota</taxon>
        <taxon>Flavobacteriia</taxon>
        <taxon>Flavobacteriales</taxon>
        <taxon>Crocinitomicaceae</taxon>
        <taxon>Brumimicrobium</taxon>
    </lineage>
</organism>
<dbReference type="AlphaFoldDB" id="A0A4Q4KJ57"/>
<accession>A0A4Q4KJ57</accession>
<evidence type="ECO:0000256" key="1">
    <source>
        <dbReference type="ARBA" id="ARBA00022729"/>
    </source>
</evidence>
<dbReference type="InterPro" id="IPR026444">
    <property type="entry name" value="Secre_tail"/>
</dbReference>
<protein>
    <submittedName>
        <fullName evidence="4">T9SS type A sorting domain-containing protein</fullName>
    </submittedName>
</protein>
<proteinExistence type="predicted"/>
<dbReference type="RefSeq" id="WP_130093823.1">
    <property type="nucleotide sequence ID" value="NZ_SETE01000004.1"/>
</dbReference>
<dbReference type="Proteomes" id="UP000293952">
    <property type="component" value="Unassembled WGS sequence"/>
</dbReference>
<dbReference type="Pfam" id="PF18962">
    <property type="entry name" value="Por_Secre_tail"/>
    <property type="match status" value="1"/>
</dbReference>
<keyword evidence="5" id="KW-1185">Reference proteome</keyword>
<evidence type="ECO:0000259" key="3">
    <source>
        <dbReference type="Pfam" id="PF18962"/>
    </source>
</evidence>
<gene>
    <name evidence="4" type="ORF">ERX46_10500</name>
</gene>